<sequence length="111" mass="12534">MRQPPGYENKSTTHYVCKLDKALYGLKQAPRAWYSRLSTKLQQLEFTPSKADTSLFFYSKGNVTIFVLVYVDDIIVASSSPDATTCLLKDLKMGFALKDLGDLHYFLGIEV</sequence>
<dbReference type="EnsemblPlants" id="TuG1812G0700000872.01.T01">
    <property type="protein sequence ID" value="TuG1812G0700000872.01.T01.cds433428"/>
    <property type="gene ID" value="TuG1812G0700000872.01"/>
</dbReference>
<reference evidence="3" key="1">
    <citation type="journal article" date="2013" name="Nature">
        <title>Draft genome of the wheat A-genome progenitor Triticum urartu.</title>
        <authorList>
            <person name="Ling H.Q."/>
            <person name="Zhao S."/>
            <person name="Liu D."/>
            <person name="Wang J."/>
            <person name="Sun H."/>
            <person name="Zhang C."/>
            <person name="Fan H."/>
            <person name="Li D."/>
            <person name="Dong L."/>
            <person name="Tao Y."/>
            <person name="Gao C."/>
            <person name="Wu H."/>
            <person name="Li Y."/>
            <person name="Cui Y."/>
            <person name="Guo X."/>
            <person name="Zheng S."/>
            <person name="Wang B."/>
            <person name="Yu K."/>
            <person name="Liang Q."/>
            <person name="Yang W."/>
            <person name="Lou X."/>
            <person name="Chen J."/>
            <person name="Feng M."/>
            <person name="Jian J."/>
            <person name="Zhang X."/>
            <person name="Luo G."/>
            <person name="Jiang Y."/>
            <person name="Liu J."/>
            <person name="Wang Z."/>
            <person name="Sha Y."/>
            <person name="Zhang B."/>
            <person name="Wu H."/>
            <person name="Tang D."/>
            <person name="Shen Q."/>
            <person name="Xue P."/>
            <person name="Zou S."/>
            <person name="Wang X."/>
            <person name="Liu X."/>
            <person name="Wang F."/>
            <person name="Yang Y."/>
            <person name="An X."/>
            <person name="Dong Z."/>
            <person name="Zhang K."/>
            <person name="Zhang X."/>
            <person name="Luo M.C."/>
            <person name="Dvorak J."/>
            <person name="Tong Y."/>
            <person name="Wang J."/>
            <person name="Yang H."/>
            <person name="Li Z."/>
            <person name="Wang D."/>
            <person name="Zhang A."/>
            <person name="Wang J."/>
        </authorList>
    </citation>
    <scope>NUCLEOTIDE SEQUENCE</scope>
    <source>
        <strain evidence="3">cv. G1812</strain>
    </source>
</reference>
<dbReference type="SUPFAM" id="SSF56672">
    <property type="entry name" value="DNA/RNA polymerases"/>
    <property type="match status" value="1"/>
</dbReference>
<proteinExistence type="predicted"/>
<evidence type="ECO:0000313" key="3">
    <source>
        <dbReference type="Proteomes" id="UP000015106"/>
    </source>
</evidence>
<keyword evidence="3" id="KW-1185">Reference proteome</keyword>
<feature type="domain" description="Reverse transcriptase Ty1/copia-type" evidence="1">
    <location>
        <begin position="1"/>
        <end position="111"/>
    </location>
</feature>
<organism evidence="2 3">
    <name type="scientific">Triticum urartu</name>
    <name type="common">Red wild einkorn</name>
    <name type="synonym">Crithodium urartu</name>
    <dbReference type="NCBI Taxonomy" id="4572"/>
    <lineage>
        <taxon>Eukaryota</taxon>
        <taxon>Viridiplantae</taxon>
        <taxon>Streptophyta</taxon>
        <taxon>Embryophyta</taxon>
        <taxon>Tracheophyta</taxon>
        <taxon>Spermatophyta</taxon>
        <taxon>Magnoliopsida</taxon>
        <taxon>Liliopsida</taxon>
        <taxon>Poales</taxon>
        <taxon>Poaceae</taxon>
        <taxon>BOP clade</taxon>
        <taxon>Pooideae</taxon>
        <taxon>Triticodae</taxon>
        <taxon>Triticeae</taxon>
        <taxon>Triticinae</taxon>
        <taxon>Triticum</taxon>
    </lineage>
</organism>
<reference evidence="2" key="3">
    <citation type="submission" date="2022-06" db="UniProtKB">
        <authorList>
            <consortium name="EnsemblPlants"/>
        </authorList>
    </citation>
    <scope>IDENTIFICATION</scope>
</reference>
<evidence type="ECO:0000259" key="1">
    <source>
        <dbReference type="Pfam" id="PF07727"/>
    </source>
</evidence>
<dbReference type="InterPro" id="IPR013103">
    <property type="entry name" value="RVT_2"/>
</dbReference>
<reference evidence="2" key="2">
    <citation type="submission" date="2018-03" db="EMBL/GenBank/DDBJ databases">
        <title>The Triticum urartu genome reveals the dynamic nature of wheat genome evolution.</title>
        <authorList>
            <person name="Ling H."/>
            <person name="Ma B."/>
            <person name="Shi X."/>
            <person name="Liu H."/>
            <person name="Dong L."/>
            <person name="Sun H."/>
            <person name="Cao Y."/>
            <person name="Gao Q."/>
            <person name="Zheng S."/>
            <person name="Li Y."/>
            <person name="Yu Y."/>
            <person name="Du H."/>
            <person name="Qi M."/>
            <person name="Li Y."/>
            <person name="Yu H."/>
            <person name="Cui Y."/>
            <person name="Wang N."/>
            <person name="Chen C."/>
            <person name="Wu H."/>
            <person name="Zhao Y."/>
            <person name="Zhang J."/>
            <person name="Li Y."/>
            <person name="Zhou W."/>
            <person name="Zhang B."/>
            <person name="Hu W."/>
            <person name="Eijk M."/>
            <person name="Tang J."/>
            <person name="Witsenboer H."/>
            <person name="Zhao S."/>
            <person name="Li Z."/>
            <person name="Zhang A."/>
            <person name="Wang D."/>
            <person name="Liang C."/>
        </authorList>
    </citation>
    <scope>NUCLEOTIDE SEQUENCE [LARGE SCALE GENOMIC DNA]</scope>
    <source>
        <strain evidence="2">cv. G1812</strain>
    </source>
</reference>
<dbReference type="Gramene" id="TuG1812G0700000872.01.T01">
    <property type="protein sequence ID" value="TuG1812G0700000872.01.T01.cds433428"/>
    <property type="gene ID" value="TuG1812G0700000872.01"/>
</dbReference>
<dbReference type="Proteomes" id="UP000015106">
    <property type="component" value="Chromosome 7"/>
</dbReference>
<protein>
    <recommendedName>
        <fullName evidence="1">Reverse transcriptase Ty1/copia-type domain-containing protein</fullName>
    </recommendedName>
</protein>
<evidence type="ECO:0000313" key="2">
    <source>
        <dbReference type="EnsemblPlants" id="TuG1812G0700000872.01.T01.cds433428"/>
    </source>
</evidence>
<dbReference type="Pfam" id="PF07727">
    <property type="entry name" value="RVT_2"/>
    <property type="match status" value="1"/>
</dbReference>
<dbReference type="AlphaFoldDB" id="A0A8R7V3W8"/>
<dbReference type="InterPro" id="IPR043128">
    <property type="entry name" value="Rev_trsase/Diguanyl_cyclase"/>
</dbReference>
<name>A0A8R7V3W8_TRIUA</name>
<dbReference type="InterPro" id="IPR043502">
    <property type="entry name" value="DNA/RNA_pol_sf"/>
</dbReference>
<accession>A0A8R7V3W8</accession>
<dbReference type="Gene3D" id="3.30.70.270">
    <property type="match status" value="1"/>
</dbReference>